<evidence type="ECO:0000313" key="2">
    <source>
        <dbReference type="EMBL" id="NML66794.1"/>
    </source>
</evidence>
<evidence type="ECO:0000259" key="1">
    <source>
        <dbReference type="Pfam" id="PF04480"/>
    </source>
</evidence>
<evidence type="ECO:0000313" key="3">
    <source>
        <dbReference type="Proteomes" id="UP000559626"/>
    </source>
</evidence>
<comment type="caution">
    <text evidence="2">The sequence shown here is derived from an EMBL/GenBank/DDBJ whole genome shotgun (WGS) entry which is preliminary data.</text>
</comment>
<keyword evidence="2" id="KW-0255">Endonuclease</keyword>
<feature type="domain" description="DUF559" evidence="1">
    <location>
        <begin position="10"/>
        <end position="117"/>
    </location>
</feature>
<protein>
    <submittedName>
        <fullName evidence="2">Endonuclease domain-containing protein</fullName>
    </submittedName>
</protein>
<dbReference type="PANTHER" id="PTHR38590:SF1">
    <property type="entry name" value="BLL0828 PROTEIN"/>
    <property type="match status" value="1"/>
</dbReference>
<dbReference type="AlphaFoldDB" id="A0A7Y0FNW3"/>
<name>A0A7Y0FNW3_9BACT</name>
<dbReference type="GO" id="GO:0004519">
    <property type="term" value="F:endonuclease activity"/>
    <property type="evidence" value="ECO:0007669"/>
    <property type="project" value="UniProtKB-KW"/>
</dbReference>
<keyword evidence="3" id="KW-1185">Reference proteome</keyword>
<dbReference type="EMBL" id="JABBGH010000003">
    <property type="protein sequence ID" value="NML66794.1"/>
    <property type="molecule type" value="Genomic_DNA"/>
</dbReference>
<dbReference type="RefSeq" id="WP_169532511.1">
    <property type="nucleotide sequence ID" value="NZ_JABBGH010000003.1"/>
</dbReference>
<dbReference type="InterPro" id="IPR007569">
    <property type="entry name" value="DUF559"/>
</dbReference>
<reference evidence="2 3" key="1">
    <citation type="submission" date="2020-04" db="EMBL/GenBank/DDBJ databases">
        <title>Hymenobacter polaris sp. nov., isolated from Arctic soil.</title>
        <authorList>
            <person name="Dahal R.H."/>
        </authorList>
    </citation>
    <scope>NUCLEOTIDE SEQUENCE [LARGE SCALE GENOMIC DNA]</scope>
    <source>
        <strain evidence="2 3">RP-2-7</strain>
    </source>
</reference>
<dbReference type="InterPro" id="IPR011335">
    <property type="entry name" value="Restrct_endonuc-II-like"/>
</dbReference>
<gene>
    <name evidence="2" type="ORF">HHL22_16430</name>
</gene>
<dbReference type="Proteomes" id="UP000559626">
    <property type="component" value="Unassembled WGS sequence"/>
</dbReference>
<dbReference type="CDD" id="cd01038">
    <property type="entry name" value="Endonuclease_DUF559"/>
    <property type="match status" value="1"/>
</dbReference>
<organism evidence="2 3">
    <name type="scientific">Hymenobacter polaris</name>
    <dbReference type="NCBI Taxonomy" id="2682546"/>
    <lineage>
        <taxon>Bacteria</taxon>
        <taxon>Pseudomonadati</taxon>
        <taxon>Bacteroidota</taxon>
        <taxon>Cytophagia</taxon>
        <taxon>Cytophagales</taxon>
        <taxon>Hymenobacteraceae</taxon>
        <taxon>Hymenobacter</taxon>
    </lineage>
</organism>
<keyword evidence="2" id="KW-0540">Nuclease</keyword>
<accession>A0A7Y0FNW3</accession>
<dbReference type="PANTHER" id="PTHR38590">
    <property type="entry name" value="BLL0828 PROTEIN"/>
    <property type="match status" value="1"/>
</dbReference>
<dbReference type="Gene3D" id="3.40.960.10">
    <property type="entry name" value="VSR Endonuclease"/>
    <property type="match status" value="1"/>
</dbReference>
<sequence>MAQLHNLPHQKTFRQALRTNGTAAEATLWRALKSAQLGGYKFRRQHGVGPYVLDFYCPAARLAVELDGAGHADAVGQAHDAERDSYLRALGIRVLRFENKLVWSNFEEITHAILSALVSSDGANDLNHPS</sequence>
<proteinExistence type="predicted"/>
<dbReference type="Pfam" id="PF04480">
    <property type="entry name" value="DUF559"/>
    <property type="match status" value="1"/>
</dbReference>
<dbReference type="InterPro" id="IPR047216">
    <property type="entry name" value="Endonuclease_DUF559_bact"/>
</dbReference>
<keyword evidence="2" id="KW-0378">Hydrolase</keyword>
<dbReference type="SUPFAM" id="SSF52980">
    <property type="entry name" value="Restriction endonuclease-like"/>
    <property type="match status" value="1"/>
</dbReference>